<dbReference type="OrthoDB" id="5459937at2"/>
<dbReference type="STRING" id="1348114.OM33_05385"/>
<protein>
    <submittedName>
        <fullName evidence="4">Phosphinothricin acetyltransferase</fullName>
    </submittedName>
</protein>
<evidence type="ECO:0000256" key="1">
    <source>
        <dbReference type="ARBA" id="ARBA00022679"/>
    </source>
</evidence>
<dbReference type="InterPro" id="IPR000182">
    <property type="entry name" value="GNAT_dom"/>
</dbReference>
<dbReference type="InterPro" id="IPR016181">
    <property type="entry name" value="Acyl_CoA_acyltransferase"/>
</dbReference>
<sequence>MKTRLARQSDLPEIVDIYNQTIDSRMVTADTEAQSVDSKQAWFESHTENRPLYVITENEKVIAWLSFKSFYGRPAYDGTVEIAIYVDSEQRGKKLGQQLLKFALSLSPELGIETVLAFIFSHNTPSMRLFQKYGFAVWGELPNVAKMDDNEYSLTILGKRVSEK</sequence>
<name>A0A0A7EF15_9GAMM</name>
<evidence type="ECO:0000313" key="4">
    <source>
        <dbReference type="EMBL" id="AIY64636.1"/>
    </source>
</evidence>
<reference evidence="4 5" key="1">
    <citation type="submission" date="2014-11" db="EMBL/GenBank/DDBJ databases">
        <title>Complete Genome Sequence of Pseudoalteromonas sp. Strain OCN003 Isolated from Kaneohe Bay, Oahu, Hawaii.</title>
        <authorList>
            <person name="Beurmann S."/>
            <person name="Videau P."/>
            <person name="Ushijima B."/>
            <person name="Smith A.M."/>
            <person name="Aeby G.S."/>
            <person name="Callahan S.M."/>
            <person name="Belcaid M."/>
        </authorList>
    </citation>
    <scope>NUCLEOTIDE SEQUENCE [LARGE SCALE GENOMIC DNA]</scope>
    <source>
        <strain evidence="4 5">OCN003</strain>
    </source>
</reference>
<evidence type="ECO:0000313" key="5">
    <source>
        <dbReference type="Proteomes" id="UP000030341"/>
    </source>
</evidence>
<keyword evidence="1 4" id="KW-0808">Transferase</keyword>
<evidence type="ECO:0000256" key="2">
    <source>
        <dbReference type="ARBA" id="ARBA00023315"/>
    </source>
</evidence>
<dbReference type="GO" id="GO:0016747">
    <property type="term" value="F:acyltransferase activity, transferring groups other than amino-acyl groups"/>
    <property type="evidence" value="ECO:0007669"/>
    <property type="project" value="InterPro"/>
</dbReference>
<dbReference type="KEGG" id="pseo:OM33_05385"/>
<feature type="domain" description="N-acetyltransferase" evidence="3">
    <location>
        <begin position="1"/>
        <end position="157"/>
    </location>
</feature>
<dbReference type="HOGENOM" id="CLU_013985_4_3_6"/>
<dbReference type="Proteomes" id="UP000030341">
    <property type="component" value="Chromosome 1"/>
</dbReference>
<evidence type="ECO:0000259" key="3">
    <source>
        <dbReference type="PROSITE" id="PS51186"/>
    </source>
</evidence>
<dbReference type="Gene3D" id="3.40.630.30">
    <property type="match status" value="1"/>
</dbReference>
<dbReference type="AlphaFoldDB" id="A0A0A7EF15"/>
<organism evidence="4 5">
    <name type="scientific">Pseudoalteromonas piratica</name>
    <dbReference type="NCBI Taxonomy" id="1348114"/>
    <lineage>
        <taxon>Bacteria</taxon>
        <taxon>Pseudomonadati</taxon>
        <taxon>Pseudomonadota</taxon>
        <taxon>Gammaproteobacteria</taxon>
        <taxon>Alteromonadales</taxon>
        <taxon>Pseudoalteromonadaceae</taxon>
        <taxon>Pseudoalteromonas</taxon>
    </lineage>
</organism>
<dbReference type="eggNOG" id="COG1247">
    <property type="taxonomic scope" value="Bacteria"/>
</dbReference>
<keyword evidence="2" id="KW-0012">Acyltransferase</keyword>
<dbReference type="EMBL" id="CP009888">
    <property type="protein sequence ID" value="AIY64636.1"/>
    <property type="molecule type" value="Genomic_DNA"/>
</dbReference>
<dbReference type="PANTHER" id="PTHR43072:SF23">
    <property type="entry name" value="UPF0039 PROTEIN C11D3.02C"/>
    <property type="match status" value="1"/>
</dbReference>
<dbReference type="PANTHER" id="PTHR43072">
    <property type="entry name" value="N-ACETYLTRANSFERASE"/>
    <property type="match status" value="1"/>
</dbReference>
<gene>
    <name evidence="4" type="ORF">OM33_05385</name>
</gene>
<keyword evidence="5" id="KW-1185">Reference proteome</keyword>
<proteinExistence type="predicted"/>
<dbReference type="Pfam" id="PF00583">
    <property type="entry name" value="Acetyltransf_1"/>
    <property type="match status" value="1"/>
</dbReference>
<dbReference type="SUPFAM" id="SSF55729">
    <property type="entry name" value="Acyl-CoA N-acyltransferases (Nat)"/>
    <property type="match status" value="1"/>
</dbReference>
<dbReference type="PROSITE" id="PS51186">
    <property type="entry name" value="GNAT"/>
    <property type="match status" value="1"/>
</dbReference>
<accession>A0A0A7EF15</accession>
<dbReference type="RefSeq" id="WP_038639674.1">
    <property type="nucleotide sequence ID" value="NZ_CP009888.1"/>
</dbReference>
<dbReference type="CDD" id="cd04301">
    <property type="entry name" value="NAT_SF"/>
    <property type="match status" value="1"/>
</dbReference>